<dbReference type="InterPro" id="IPR050620">
    <property type="entry name" value="Thioredoxin_H-type-like"/>
</dbReference>
<evidence type="ECO:0000259" key="1">
    <source>
        <dbReference type="PROSITE" id="PS51352"/>
    </source>
</evidence>
<dbReference type="InterPro" id="IPR036249">
    <property type="entry name" value="Thioredoxin-like_sf"/>
</dbReference>
<sequence length="124" mass="14173">MDEQLVKSRVVKIDSEESWNYFVSQANTQGCPLVVHFTAAWCIPSVVMNPFFEELALQYLDILFLLVDVDDVKELALKLEVKAMPTFIIMRDGVQVDKVVGANPEEVKKRIDEYLNTIRVNSHS</sequence>
<dbReference type="EMBL" id="KZ305029">
    <property type="protein sequence ID" value="PIA50805.1"/>
    <property type="molecule type" value="Genomic_DNA"/>
</dbReference>
<dbReference type="PANTHER" id="PTHR10438:SF242">
    <property type="entry name" value="THIOREDOXIN-LIKE PROTEIN CXXS1"/>
    <property type="match status" value="1"/>
</dbReference>
<dbReference type="FunCoup" id="A0A2G5E4X5">
    <property type="interactions" value="47"/>
</dbReference>
<feature type="domain" description="Thioredoxin" evidence="1">
    <location>
        <begin position="1"/>
        <end position="116"/>
    </location>
</feature>
<dbReference type="AlphaFoldDB" id="A0A2G5E4X5"/>
<dbReference type="InterPro" id="IPR013766">
    <property type="entry name" value="Thioredoxin_domain"/>
</dbReference>
<dbReference type="PROSITE" id="PS51352">
    <property type="entry name" value="THIOREDOXIN_2"/>
    <property type="match status" value="1"/>
</dbReference>
<dbReference type="PANTHER" id="PTHR10438">
    <property type="entry name" value="THIOREDOXIN"/>
    <property type="match status" value="1"/>
</dbReference>
<dbReference type="InParanoid" id="A0A2G5E4X5"/>
<accession>A0A2G5E4X5</accession>
<protein>
    <recommendedName>
        <fullName evidence="1">Thioredoxin domain-containing protein</fullName>
    </recommendedName>
</protein>
<dbReference type="CDD" id="cd02947">
    <property type="entry name" value="TRX_family"/>
    <property type="match status" value="1"/>
</dbReference>
<name>A0A2G5E4X5_AQUCA</name>
<dbReference type="SUPFAM" id="SSF52833">
    <property type="entry name" value="Thioredoxin-like"/>
    <property type="match status" value="1"/>
</dbReference>
<dbReference type="STRING" id="218851.A0A2G5E4X5"/>
<dbReference type="Proteomes" id="UP000230069">
    <property type="component" value="Unassembled WGS sequence"/>
</dbReference>
<dbReference type="Pfam" id="PF00085">
    <property type="entry name" value="Thioredoxin"/>
    <property type="match status" value="1"/>
</dbReference>
<keyword evidence="3" id="KW-1185">Reference proteome</keyword>
<evidence type="ECO:0000313" key="2">
    <source>
        <dbReference type="EMBL" id="PIA50805.1"/>
    </source>
</evidence>
<proteinExistence type="predicted"/>
<organism evidence="2 3">
    <name type="scientific">Aquilegia coerulea</name>
    <name type="common">Rocky mountain columbine</name>
    <dbReference type="NCBI Taxonomy" id="218851"/>
    <lineage>
        <taxon>Eukaryota</taxon>
        <taxon>Viridiplantae</taxon>
        <taxon>Streptophyta</taxon>
        <taxon>Embryophyta</taxon>
        <taxon>Tracheophyta</taxon>
        <taxon>Spermatophyta</taxon>
        <taxon>Magnoliopsida</taxon>
        <taxon>Ranunculales</taxon>
        <taxon>Ranunculaceae</taxon>
        <taxon>Thalictroideae</taxon>
        <taxon>Aquilegia</taxon>
    </lineage>
</organism>
<reference evidence="2 3" key="1">
    <citation type="submission" date="2017-09" db="EMBL/GenBank/DDBJ databases">
        <title>WGS assembly of Aquilegia coerulea Goldsmith.</title>
        <authorList>
            <person name="Hodges S."/>
            <person name="Kramer E."/>
            <person name="Nordborg M."/>
            <person name="Tomkins J."/>
            <person name="Borevitz J."/>
            <person name="Derieg N."/>
            <person name="Yan J."/>
            <person name="Mihaltcheva S."/>
            <person name="Hayes R.D."/>
            <person name="Rokhsar D."/>
        </authorList>
    </citation>
    <scope>NUCLEOTIDE SEQUENCE [LARGE SCALE GENOMIC DNA]</scope>
    <source>
        <strain evidence="3">cv. Goldsmith</strain>
    </source>
</reference>
<evidence type="ECO:0000313" key="3">
    <source>
        <dbReference type="Proteomes" id="UP000230069"/>
    </source>
</evidence>
<gene>
    <name evidence="2" type="ORF">AQUCO_01200216v1</name>
</gene>
<dbReference type="Gene3D" id="3.40.30.10">
    <property type="entry name" value="Glutaredoxin"/>
    <property type="match status" value="1"/>
</dbReference>
<dbReference type="OrthoDB" id="10263751at2759"/>